<dbReference type="EMBL" id="SRMF01000013">
    <property type="protein sequence ID" value="TGG90389.1"/>
    <property type="molecule type" value="Genomic_DNA"/>
</dbReference>
<evidence type="ECO:0000313" key="2">
    <source>
        <dbReference type="EMBL" id="TGG90389.1"/>
    </source>
</evidence>
<dbReference type="RefSeq" id="WP_135484804.1">
    <property type="nucleotide sequence ID" value="NZ_SRMF01000013.1"/>
</dbReference>
<gene>
    <name evidence="2" type="ORF">E4656_18480</name>
</gene>
<reference evidence="2 3" key="1">
    <citation type="submission" date="2019-04" db="EMBL/GenBank/DDBJ databases">
        <title>Natronospirillum operosus gen. nov., sp. nov., a haloalkaliphilic satellite isolated from decaying biomass of laboratory culture of cyanobacterium Geitlerinema sp. and proposal of Natronospirillaceae fam. nov. and Saccharospirillaceae fam. nov.</title>
        <authorList>
            <person name="Kevbrin V."/>
            <person name="Boltyanskaya Y."/>
            <person name="Koziaeva V."/>
            <person name="Grouzdev D.S."/>
            <person name="Park M."/>
            <person name="Cho J."/>
        </authorList>
    </citation>
    <scope>NUCLEOTIDE SEQUENCE [LARGE SCALE GENOMIC DNA]</scope>
    <source>
        <strain evidence="2 3">G-116</strain>
    </source>
</reference>
<dbReference type="AlphaFoldDB" id="A0A4Z0W778"/>
<feature type="signal peptide" evidence="1">
    <location>
        <begin position="1"/>
        <end position="22"/>
    </location>
</feature>
<proteinExistence type="predicted"/>
<protein>
    <recommendedName>
        <fullName evidence="4">DUF481 domain-containing protein</fullName>
    </recommendedName>
</protein>
<keyword evidence="1" id="KW-0732">Signal</keyword>
<dbReference type="Gene3D" id="2.40.10.410">
    <property type="entry name" value="FlgT, C-terminal domain"/>
    <property type="match status" value="2"/>
</dbReference>
<evidence type="ECO:0008006" key="4">
    <source>
        <dbReference type="Google" id="ProtNLM"/>
    </source>
</evidence>
<dbReference type="InterPro" id="IPR038165">
    <property type="entry name" value="FlgT_C_sf"/>
</dbReference>
<accession>A0A4Z0W778</accession>
<dbReference type="OrthoDB" id="6191002at2"/>
<organism evidence="2 3">
    <name type="scientific">Natronospirillum operosum</name>
    <dbReference type="NCBI Taxonomy" id="2759953"/>
    <lineage>
        <taxon>Bacteria</taxon>
        <taxon>Pseudomonadati</taxon>
        <taxon>Pseudomonadota</taxon>
        <taxon>Gammaproteobacteria</taxon>
        <taxon>Oceanospirillales</taxon>
        <taxon>Natronospirillaceae</taxon>
        <taxon>Natronospirillum</taxon>
    </lineage>
</organism>
<dbReference type="Proteomes" id="UP000297475">
    <property type="component" value="Unassembled WGS sequence"/>
</dbReference>
<feature type="chain" id="PRO_5021478720" description="DUF481 domain-containing protein" evidence="1">
    <location>
        <begin position="23"/>
        <end position="467"/>
    </location>
</feature>
<keyword evidence="3" id="KW-1185">Reference proteome</keyword>
<name>A0A4Z0W778_9GAMM</name>
<evidence type="ECO:0000313" key="3">
    <source>
        <dbReference type="Proteomes" id="UP000297475"/>
    </source>
</evidence>
<comment type="caution">
    <text evidence="2">The sequence shown here is derived from an EMBL/GenBank/DDBJ whole genome shotgun (WGS) entry which is preliminary data.</text>
</comment>
<sequence length="467" mass="51986">MRHVVSRVLLPLLLLSGAPALADEPNILLATKASPEVASHDATFRRVVQHAIDALEDFEVSWIRPGLDWSDPDKKQQMLSSAASSRLPIVALANLTVSEQRRGLSRTSTARLQLEFVNSVGGEVTLARQLEFEFNTLDGLMAQIEYELTRNLKRHYGELGQVVRVSDQRIWFDLGRNAGVRVGDVYRVYGQGEALETSSGDRYGFLDEHAGIVVVREVTNVYAVADILLGQRSIEADHWVEQVDGQAEDYQGRILTKLNDEVAISLGHRAGISRGDEFAVYKDLENIGDDDAFRVEVARIRITSVHENHARGQIMRSDRYDLARGLVEPGDTVQEVRRRGDVMVNFGYNSLGLTNDDITHAYTLGLRFESQQNLDAYYRITMGYLDTAYFAVGLMGAVNRSESFFYGVDAVWTDSLGTNLLMSVNAPTPFQEHIRLNTEVGYLVSEDDSINGLNISVGLTLRSTGNQ</sequence>
<evidence type="ECO:0000256" key="1">
    <source>
        <dbReference type="SAM" id="SignalP"/>
    </source>
</evidence>